<comment type="similarity">
    <text evidence="2">Belongs to the peptidase A24 family.</text>
</comment>
<sequence length="249" mass="28797">MVIIYLCIFFLGASLASYINATIYRIEKQVRYPKIFTQSSYCEKCKKKLKWYELIPILGYVIIKGRCSKCDDKVNIYYPLSELLLGTTFLLFYLFSIPFYYWILFLFLFVLSFYDILYRGVPKVLTHIFLVLTLLIFLFFNLNTASLIAMASIVGMLLVLMIVMKNSFGMGDILLLVGLGISMNYKSFLSMFWFSIVIALLYALLYAIINKKTLKGVKIPMVPCFTVSFVISVVYGEKIVDFLITKILF</sequence>
<evidence type="ECO:0000256" key="3">
    <source>
        <dbReference type="ARBA" id="ARBA00022475"/>
    </source>
</evidence>
<dbReference type="GO" id="GO:0006465">
    <property type="term" value="P:signal peptide processing"/>
    <property type="evidence" value="ECO:0007669"/>
    <property type="project" value="TreeGrafter"/>
</dbReference>
<comment type="caution">
    <text evidence="10">The sequence shown here is derived from an EMBL/GenBank/DDBJ whole genome shotgun (WGS) entry which is preliminary data.</text>
</comment>
<dbReference type="GO" id="GO:0005886">
    <property type="term" value="C:plasma membrane"/>
    <property type="evidence" value="ECO:0007669"/>
    <property type="project" value="UniProtKB-SubCell"/>
</dbReference>
<keyword evidence="6 7" id="KW-0472">Membrane</keyword>
<evidence type="ECO:0000313" key="10">
    <source>
        <dbReference type="EMBL" id="HHX99094.1"/>
    </source>
</evidence>
<keyword evidence="4 7" id="KW-0812">Transmembrane</keyword>
<dbReference type="PANTHER" id="PTHR30487:SF0">
    <property type="entry name" value="PREPILIN LEADER PEPTIDASE_N-METHYLTRANSFERASE-RELATED"/>
    <property type="match status" value="1"/>
</dbReference>
<protein>
    <submittedName>
        <fullName evidence="10">Prepilin peptidase</fullName>
    </submittedName>
</protein>
<accession>A0A832RC72</accession>
<evidence type="ECO:0000313" key="11">
    <source>
        <dbReference type="Proteomes" id="UP000576550"/>
    </source>
</evidence>
<dbReference type="InterPro" id="IPR000045">
    <property type="entry name" value="Prepilin_IV_endopep_pep"/>
</dbReference>
<evidence type="ECO:0000256" key="2">
    <source>
        <dbReference type="ARBA" id="ARBA00005801"/>
    </source>
</evidence>
<dbReference type="InterPro" id="IPR010627">
    <property type="entry name" value="Prepilin_pept_A24_N"/>
</dbReference>
<feature type="transmembrane region" description="Helical" evidence="7">
    <location>
        <begin position="188"/>
        <end position="209"/>
    </location>
</feature>
<evidence type="ECO:0000259" key="9">
    <source>
        <dbReference type="Pfam" id="PF06750"/>
    </source>
</evidence>
<name>A0A832RC72_9BACT</name>
<feature type="domain" description="Prepilin peptidase A24 N-terminal" evidence="9">
    <location>
        <begin position="11"/>
        <end position="94"/>
    </location>
</feature>
<keyword evidence="3" id="KW-1003">Cell membrane</keyword>
<evidence type="ECO:0000259" key="8">
    <source>
        <dbReference type="Pfam" id="PF01478"/>
    </source>
</evidence>
<evidence type="ECO:0000256" key="7">
    <source>
        <dbReference type="SAM" id="Phobius"/>
    </source>
</evidence>
<dbReference type="EMBL" id="DUTP01000001">
    <property type="protein sequence ID" value="HHX99094.1"/>
    <property type="molecule type" value="Genomic_DNA"/>
</dbReference>
<reference evidence="10 11" key="1">
    <citation type="journal article" date="2020" name="Biotechnol. Biofuels">
        <title>New insights from the biogas microbiome by comprehensive genome-resolved metagenomics of nearly 1600 species originating from multiple anaerobic digesters.</title>
        <authorList>
            <person name="Campanaro S."/>
            <person name="Treu L."/>
            <person name="Rodriguez-R L.M."/>
            <person name="Kovalovszki A."/>
            <person name="Ziels R.M."/>
            <person name="Maus I."/>
            <person name="Zhu X."/>
            <person name="Kougias P.G."/>
            <person name="Basile A."/>
            <person name="Luo G."/>
            <person name="Schluter A."/>
            <person name="Konstantinidis K.T."/>
            <person name="Angelidaki I."/>
        </authorList>
    </citation>
    <scope>NUCLEOTIDE SEQUENCE [LARGE SCALE GENOMIC DNA]</scope>
    <source>
        <strain evidence="10">AS05jafATM_89</strain>
    </source>
</reference>
<evidence type="ECO:0000256" key="1">
    <source>
        <dbReference type="ARBA" id="ARBA00004651"/>
    </source>
</evidence>
<evidence type="ECO:0000256" key="5">
    <source>
        <dbReference type="ARBA" id="ARBA00022989"/>
    </source>
</evidence>
<dbReference type="Pfam" id="PF01478">
    <property type="entry name" value="Peptidase_A24"/>
    <property type="match status" value="1"/>
</dbReference>
<dbReference type="Gene3D" id="1.20.120.1220">
    <property type="match status" value="1"/>
</dbReference>
<evidence type="ECO:0000256" key="4">
    <source>
        <dbReference type="ARBA" id="ARBA00022692"/>
    </source>
</evidence>
<feature type="transmembrane region" description="Helical" evidence="7">
    <location>
        <begin position="99"/>
        <end position="118"/>
    </location>
</feature>
<dbReference type="Pfam" id="PF06750">
    <property type="entry name" value="A24_N_bact"/>
    <property type="match status" value="1"/>
</dbReference>
<dbReference type="PANTHER" id="PTHR30487">
    <property type="entry name" value="TYPE 4 PREPILIN-LIKE PROTEINS LEADER PEPTIDE-PROCESSING ENZYME"/>
    <property type="match status" value="1"/>
</dbReference>
<keyword evidence="5 7" id="KW-1133">Transmembrane helix</keyword>
<gene>
    <name evidence="10" type="ORF">GX533_00180</name>
</gene>
<evidence type="ECO:0000256" key="6">
    <source>
        <dbReference type="ARBA" id="ARBA00023136"/>
    </source>
</evidence>
<dbReference type="GO" id="GO:0004190">
    <property type="term" value="F:aspartic-type endopeptidase activity"/>
    <property type="evidence" value="ECO:0007669"/>
    <property type="project" value="InterPro"/>
</dbReference>
<feature type="transmembrane region" description="Helical" evidence="7">
    <location>
        <begin position="124"/>
        <end position="140"/>
    </location>
</feature>
<comment type="subcellular location">
    <subcellularLocation>
        <location evidence="1">Cell membrane</location>
        <topology evidence="1">Multi-pass membrane protein</topology>
    </subcellularLocation>
</comment>
<organism evidence="10 11">
    <name type="scientific">Candidatus Dojkabacteria bacterium</name>
    <dbReference type="NCBI Taxonomy" id="2099670"/>
    <lineage>
        <taxon>Bacteria</taxon>
        <taxon>Candidatus Dojkabacteria</taxon>
    </lineage>
</organism>
<dbReference type="AlphaFoldDB" id="A0A832RC72"/>
<dbReference type="Proteomes" id="UP000576550">
    <property type="component" value="Unassembled WGS sequence"/>
</dbReference>
<proteinExistence type="inferred from homology"/>
<dbReference type="InterPro" id="IPR050882">
    <property type="entry name" value="Prepilin_peptidase/N-MTase"/>
</dbReference>
<feature type="domain" description="Prepilin type IV endopeptidase peptidase" evidence="8">
    <location>
        <begin position="102"/>
        <end position="204"/>
    </location>
</feature>